<dbReference type="GO" id="GO:0007020">
    <property type="term" value="P:microtubule nucleation"/>
    <property type="evidence" value="ECO:0007669"/>
    <property type="project" value="InterPro"/>
</dbReference>
<comment type="subcellular location">
    <subcellularLocation>
        <location evidence="1">Cytoplasm</location>
        <location evidence="1">Cytoskeleton</location>
    </subcellularLocation>
</comment>
<dbReference type="InterPro" id="IPR040457">
    <property type="entry name" value="GCP_C"/>
</dbReference>
<evidence type="ECO:0000256" key="6">
    <source>
        <dbReference type="SAM" id="MobiDB-lite"/>
    </source>
</evidence>
<dbReference type="GO" id="GO:0000930">
    <property type="term" value="C:gamma-tubulin complex"/>
    <property type="evidence" value="ECO:0007669"/>
    <property type="project" value="TreeGrafter"/>
</dbReference>
<dbReference type="GO" id="GO:0031122">
    <property type="term" value="P:cytoplasmic microtubule organization"/>
    <property type="evidence" value="ECO:0007669"/>
    <property type="project" value="TreeGrafter"/>
</dbReference>
<feature type="region of interest" description="Disordered" evidence="6">
    <location>
        <begin position="993"/>
        <end position="1043"/>
    </location>
</feature>
<sequence length="1103" mass="123847">MVPSSSGPSRRPSSRSSQRPPSSLSQRPPSSISTNRPLSSASFRPNSRISQRPGSRISRPATKQSSRLLPLSQNLVIQITGLTPDADSENFHTAVDFVSKNLEYASKAGPSPDMSTLDKQFHGRIQKARINAHDALAEALELSFETLKSRLTQHSDLDQDIKLSHLPDHLQFLTSLSSSHLPSTLEYAETYLDKTKNPQKSPPTLTWKEILAEEPFEGQHWEGAYGLLPGSTVEDWETRSGGSTPSLSPLDDSDDFEEASLSSLEYEEPSPIHQGNLSTSPKYKQSPHHTHLHRQDIEQLQSRQYWREGWQTDVDLTRPFNIGDASTLGKSFHKVISGNPLKKFCTLSYHRIKYIDEHNAVREMLMCLQGRANIMINYDEQSLSLIPSPTAPRLAHLTLTSQTSLLSSFAQTATVLDHLRRFTSAVFISVSKVPDMTPQPSHLLLHNHKTRTLEAFADAIHSEIRSFELWCADQEEEICRAQIGLGSSLVVSLLSLEKRIQGQFSGIFRAILDVLQTVLCRATQSSDSSAVWTLPDVHSRIPPATVTAFLLDRLFNAAQEQSSMGEQVTADALIRVFSGTVEPIWAIVGRWLREGMPVRDSAGQQDHQITLENEFFIEDNEMALVDPDFWTDGFTLRSGSSSEKDTMTQLQMTPAFLAHISEPILSAGKAVGLLRTLGISVSPEQGNDQVKKLRWYSFQSLLSRKTTAPVSTDTLSLVVYDELLPYCEAMGTQLMNVLTEDCDLSRYLSSIENLYLMKQGDVMSHFTDVLFAKMDSSQPWNDFHFLNSAFADIVDANATNWIEPSLVRISYRGSKARMINKTVKAIDGLLVEYAVPFPLTYIFTPRILQIYGSIFVFLLQIRRAKNVLERILVRGAIANVPHLRTELKAFYAMRGKLSWFVNTLLNFLSTYVIHTQILNFRKGFEKAQSLGEMIKLHEEHLERIQGRCLLQNNTSAIYRAILSILDMCLYFSEFFVSFAGDTTHDISRLSISMKRHRSRRQRRQRKNVIGFSQPSQESEDSSDNESDNDEKFTESAPEPSFSMATSTMSFAEEEFSSRLEKLSSELDGLVRFIRRGAESFAGGTGQAAPAFGVLAFALEDWDS</sequence>
<evidence type="ECO:0000256" key="3">
    <source>
        <dbReference type="ARBA" id="ARBA00022490"/>
    </source>
</evidence>
<proteinExistence type="inferred from homology"/>
<evidence type="ECO:0000259" key="8">
    <source>
        <dbReference type="Pfam" id="PF17681"/>
    </source>
</evidence>
<dbReference type="InParanoid" id="F8PR59"/>
<dbReference type="GO" id="GO:0005816">
    <property type="term" value="C:spindle pole body"/>
    <property type="evidence" value="ECO:0007669"/>
    <property type="project" value="UniProtKB-ARBA"/>
</dbReference>
<dbReference type="eggNOG" id="KOG4344">
    <property type="taxonomic scope" value="Eukaryota"/>
</dbReference>
<comment type="similarity">
    <text evidence="2">Belongs to the TUBGCP family.</text>
</comment>
<evidence type="ECO:0000313" key="9">
    <source>
        <dbReference type="EMBL" id="EGO02350.1"/>
    </source>
</evidence>
<dbReference type="GO" id="GO:0051321">
    <property type="term" value="P:meiotic cell cycle"/>
    <property type="evidence" value="ECO:0007669"/>
    <property type="project" value="TreeGrafter"/>
</dbReference>
<dbReference type="GO" id="GO:0000278">
    <property type="term" value="P:mitotic cell cycle"/>
    <property type="evidence" value="ECO:0007669"/>
    <property type="project" value="TreeGrafter"/>
</dbReference>
<feature type="region of interest" description="Disordered" evidence="6">
    <location>
        <begin position="232"/>
        <end position="296"/>
    </location>
</feature>
<dbReference type="EMBL" id="GL945477">
    <property type="protein sequence ID" value="EGO02350.1"/>
    <property type="molecule type" value="Genomic_DNA"/>
</dbReference>
<evidence type="ECO:0000313" key="10">
    <source>
        <dbReference type="Proteomes" id="UP000008063"/>
    </source>
</evidence>
<dbReference type="PANTHER" id="PTHR19302:SF33">
    <property type="entry name" value="GAMMA-TUBULIN COMPLEX COMPONENT 5"/>
    <property type="match status" value="1"/>
</dbReference>
<name>F8PR59_SERL3</name>
<dbReference type="InterPro" id="IPR059169">
    <property type="entry name" value="GCP5_N_ext"/>
</dbReference>
<dbReference type="InterPro" id="IPR041470">
    <property type="entry name" value="GCP_N"/>
</dbReference>
<gene>
    <name evidence="9" type="ORF">SERLA73DRAFT_104770</name>
</gene>
<feature type="compositionally biased region" description="Basic residues" evidence="6">
    <location>
        <begin position="993"/>
        <end position="1006"/>
    </location>
</feature>
<feature type="compositionally biased region" description="Low complexity" evidence="6">
    <location>
        <begin position="1"/>
        <end position="33"/>
    </location>
</feature>
<evidence type="ECO:0000259" key="7">
    <source>
        <dbReference type="Pfam" id="PF04130"/>
    </source>
</evidence>
<dbReference type="Pfam" id="PF04130">
    <property type="entry name" value="GCP_C_terminal"/>
    <property type="match status" value="1"/>
</dbReference>
<feature type="compositionally biased region" description="Polar residues" evidence="6">
    <location>
        <begin position="34"/>
        <end position="53"/>
    </location>
</feature>
<dbReference type="InterPro" id="IPR007259">
    <property type="entry name" value="GCP"/>
</dbReference>
<feature type="region of interest" description="Disordered" evidence="6">
    <location>
        <begin position="1"/>
        <end position="66"/>
    </location>
</feature>
<feature type="domain" description="Gamma tubulin complex component protein N-terminal" evidence="8">
    <location>
        <begin position="361"/>
        <end position="690"/>
    </location>
</feature>
<dbReference type="GO" id="GO:0005874">
    <property type="term" value="C:microtubule"/>
    <property type="evidence" value="ECO:0007669"/>
    <property type="project" value="UniProtKB-KW"/>
</dbReference>
<reference evidence="10" key="1">
    <citation type="journal article" date="2011" name="Science">
        <title>The plant cell wall-decomposing machinery underlies the functional diversity of forest fungi.</title>
        <authorList>
            <person name="Eastwood D.C."/>
            <person name="Floudas D."/>
            <person name="Binder M."/>
            <person name="Majcherczyk A."/>
            <person name="Schneider P."/>
            <person name="Aerts A."/>
            <person name="Asiegbu F.O."/>
            <person name="Baker S.E."/>
            <person name="Barry K."/>
            <person name="Bendiksby M."/>
            <person name="Blumentritt M."/>
            <person name="Coutinho P.M."/>
            <person name="Cullen D."/>
            <person name="de Vries R.P."/>
            <person name="Gathman A."/>
            <person name="Goodell B."/>
            <person name="Henrissat B."/>
            <person name="Ihrmark K."/>
            <person name="Kauserud H."/>
            <person name="Kohler A."/>
            <person name="LaButti K."/>
            <person name="Lapidus A."/>
            <person name="Lavin J.L."/>
            <person name="Lee Y.-H."/>
            <person name="Lindquist E."/>
            <person name="Lilly W."/>
            <person name="Lucas S."/>
            <person name="Morin E."/>
            <person name="Murat C."/>
            <person name="Oguiza J.A."/>
            <person name="Park J."/>
            <person name="Pisabarro A.G."/>
            <person name="Riley R."/>
            <person name="Rosling A."/>
            <person name="Salamov A."/>
            <person name="Schmidt O."/>
            <person name="Schmutz J."/>
            <person name="Skrede I."/>
            <person name="Stenlid J."/>
            <person name="Wiebenga A."/>
            <person name="Xie X."/>
            <person name="Kuees U."/>
            <person name="Hibbett D.S."/>
            <person name="Hoffmeister D."/>
            <person name="Hoegberg N."/>
            <person name="Martin F."/>
            <person name="Grigoriev I.V."/>
            <person name="Watkinson S.C."/>
        </authorList>
    </citation>
    <scope>NUCLEOTIDE SEQUENCE [LARGE SCALE GENOMIC DNA]</scope>
    <source>
        <strain evidence="10">strain S7.3</strain>
    </source>
</reference>
<organism evidence="10">
    <name type="scientific">Serpula lacrymans var. lacrymans (strain S7.3)</name>
    <name type="common">Dry rot fungus</name>
    <dbReference type="NCBI Taxonomy" id="936435"/>
    <lineage>
        <taxon>Eukaryota</taxon>
        <taxon>Fungi</taxon>
        <taxon>Dikarya</taxon>
        <taxon>Basidiomycota</taxon>
        <taxon>Agaricomycotina</taxon>
        <taxon>Agaricomycetes</taxon>
        <taxon>Agaricomycetidae</taxon>
        <taxon>Boletales</taxon>
        <taxon>Coniophorineae</taxon>
        <taxon>Serpulaceae</taxon>
        <taxon>Serpula</taxon>
    </lineage>
</organism>
<dbReference type="GO" id="GO:0000922">
    <property type="term" value="C:spindle pole"/>
    <property type="evidence" value="ECO:0007669"/>
    <property type="project" value="InterPro"/>
</dbReference>
<evidence type="ECO:0000256" key="1">
    <source>
        <dbReference type="ARBA" id="ARBA00004245"/>
    </source>
</evidence>
<dbReference type="Proteomes" id="UP000008063">
    <property type="component" value="Unassembled WGS sequence"/>
</dbReference>
<dbReference type="GO" id="GO:0051011">
    <property type="term" value="F:microtubule minus-end binding"/>
    <property type="evidence" value="ECO:0007669"/>
    <property type="project" value="TreeGrafter"/>
</dbReference>
<feature type="domain" description="Gamma tubulin complex component C-terminal" evidence="7">
    <location>
        <begin position="746"/>
        <end position="1028"/>
    </location>
</feature>
<dbReference type="GO" id="GO:0051225">
    <property type="term" value="P:spindle assembly"/>
    <property type="evidence" value="ECO:0007669"/>
    <property type="project" value="TreeGrafter"/>
</dbReference>
<keyword evidence="3" id="KW-0963">Cytoplasm</keyword>
<dbReference type="STRING" id="936435.F8PR59"/>
<keyword evidence="5" id="KW-0206">Cytoskeleton</keyword>
<dbReference type="Gene3D" id="1.20.120.1900">
    <property type="entry name" value="Gamma-tubulin complex, C-terminal domain"/>
    <property type="match status" value="1"/>
</dbReference>
<feature type="compositionally biased region" description="Polar residues" evidence="6">
    <location>
        <begin position="273"/>
        <end position="283"/>
    </location>
</feature>
<dbReference type="GO" id="GO:0043015">
    <property type="term" value="F:gamma-tubulin binding"/>
    <property type="evidence" value="ECO:0007669"/>
    <property type="project" value="InterPro"/>
</dbReference>
<dbReference type="AlphaFoldDB" id="F8PR59"/>
<accession>F8PR59</accession>
<dbReference type="HOGENOM" id="CLU_286852_0_0_1"/>
<keyword evidence="4" id="KW-0493">Microtubule</keyword>
<keyword evidence="10" id="KW-1185">Reference proteome</keyword>
<evidence type="ECO:0000256" key="4">
    <source>
        <dbReference type="ARBA" id="ARBA00022701"/>
    </source>
</evidence>
<dbReference type="CDD" id="cd22572">
    <property type="entry name" value="GCP5_NTD"/>
    <property type="match status" value="1"/>
</dbReference>
<dbReference type="InterPro" id="IPR042241">
    <property type="entry name" value="GCP_C_sf"/>
</dbReference>
<dbReference type="OMA" id="QHWEGAY"/>
<dbReference type="PANTHER" id="PTHR19302">
    <property type="entry name" value="GAMMA TUBULIN COMPLEX PROTEIN"/>
    <property type="match status" value="1"/>
</dbReference>
<protein>
    <recommendedName>
        <fullName evidence="11">Spindle pole body component</fullName>
    </recommendedName>
</protein>
<feature type="compositionally biased region" description="Acidic residues" evidence="6">
    <location>
        <begin position="1017"/>
        <end position="1028"/>
    </location>
</feature>
<evidence type="ECO:0000256" key="2">
    <source>
        <dbReference type="ARBA" id="ARBA00010337"/>
    </source>
</evidence>
<evidence type="ECO:0008006" key="11">
    <source>
        <dbReference type="Google" id="ProtNLM"/>
    </source>
</evidence>
<evidence type="ECO:0000256" key="5">
    <source>
        <dbReference type="ARBA" id="ARBA00023212"/>
    </source>
</evidence>
<dbReference type="OrthoDB" id="66546at2759"/>
<dbReference type="Pfam" id="PF17681">
    <property type="entry name" value="GCP_N_terminal"/>
    <property type="match status" value="1"/>
</dbReference>